<keyword evidence="7 8" id="KW-0472">Membrane</keyword>
<proteinExistence type="predicted"/>
<feature type="transmembrane region" description="Helical" evidence="8">
    <location>
        <begin position="136"/>
        <end position="154"/>
    </location>
</feature>
<evidence type="ECO:0000256" key="2">
    <source>
        <dbReference type="ARBA" id="ARBA00022448"/>
    </source>
</evidence>
<dbReference type="InParanoid" id="A0A3N0V252"/>
<dbReference type="Pfam" id="PF00005">
    <property type="entry name" value="ABC_tran"/>
    <property type="match status" value="1"/>
</dbReference>
<dbReference type="Proteomes" id="UP000282106">
    <property type="component" value="Unassembled WGS sequence"/>
</dbReference>
<dbReference type="GO" id="GO:0005524">
    <property type="term" value="F:ATP binding"/>
    <property type="evidence" value="ECO:0007669"/>
    <property type="project" value="UniProtKB-KW"/>
</dbReference>
<dbReference type="PROSITE" id="PS00211">
    <property type="entry name" value="ABC_TRANSPORTER_1"/>
    <property type="match status" value="1"/>
</dbReference>
<dbReference type="InterPro" id="IPR003593">
    <property type="entry name" value="AAA+_ATPase"/>
</dbReference>
<evidence type="ECO:0000256" key="3">
    <source>
        <dbReference type="ARBA" id="ARBA00022692"/>
    </source>
</evidence>
<evidence type="ECO:0000256" key="5">
    <source>
        <dbReference type="ARBA" id="ARBA00022840"/>
    </source>
</evidence>
<dbReference type="AlphaFoldDB" id="A0A3N0V252"/>
<sequence length="563" mass="61690">MLIAAKLAAVGLPLVLKHLVDALDASRGAALALPLALLLGYGALRFVNVLFGELRDVVFGRVSERAMRRAGLQVFEHLHRLDLEFHLSRRSGALARDIERGVEGIGFLLRFALFTILPTLLELALVMAVLWKVYEIGFALIALVAVVAYVLWSVRVTDWRTRYVREANERDSQANARALDSLLNFETVKYFGAERLESQRYDGALASYERAAGKSRGTLALLNAGQALIIAAGLTAMTSLAALRVGQGQMSLGDFVAVNAFMTQLFLPLNVLGFVYREIRRALTDMGKLFRLQALVPKIVDPEQSLALPAGPLAVRFEQVHFGYRPEREILRGTDFEIPAGHTVAVVGASGAGKSTLARLLFRFYDPQQGRVLLGGVDLRRLPLETLRTALGVVPQDVVLFNDSLLENLRYGCPEASREAVAEAVRQAHLAEFVARLPQGLDTPVGERGLKLSGGEKQRVAIARVLLKNPPVLIFDEATSSLDTVAERAILAALREAAAQRTVLVIAHRLSTVVHADQIVVLDQGRVVERGHHEQLLALGGAYARLWQAQRQQQRPSPETGQD</sequence>
<evidence type="ECO:0000313" key="12">
    <source>
        <dbReference type="Proteomes" id="UP000282106"/>
    </source>
</evidence>
<feature type="transmembrane region" description="Helical" evidence="8">
    <location>
        <begin position="255"/>
        <end position="276"/>
    </location>
</feature>
<evidence type="ECO:0000256" key="6">
    <source>
        <dbReference type="ARBA" id="ARBA00022989"/>
    </source>
</evidence>
<feature type="domain" description="ABC transporter" evidence="9">
    <location>
        <begin position="315"/>
        <end position="549"/>
    </location>
</feature>
<evidence type="ECO:0000259" key="10">
    <source>
        <dbReference type="PROSITE" id="PS50929"/>
    </source>
</evidence>
<evidence type="ECO:0000259" key="9">
    <source>
        <dbReference type="PROSITE" id="PS50893"/>
    </source>
</evidence>
<dbReference type="Gene3D" id="1.20.1560.10">
    <property type="entry name" value="ABC transporter type 1, transmembrane domain"/>
    <property type="match status" value="1"/>
</dbReference>
<reference evidence="11 12" key="1">
    <citation type="submission" date="2018-10" db="EMBL/GenBank/DDBJ databases">
        <authorList>
            <person name="Chen W.-M."/>
        </authorList>
    </citation>
    <scope>NUCLEOTIDE SEQUENCE [LARGE SCALE GENOMIC DNA]</scope>
    <source>
        <strain evidence="11 12">THS-13</strain>
    </source>
</reference>
<dbReference type="InterPro" id="IPR011527">
    <property type="entry name" value="ABC1_TM_dom"/>
</dbReference>
<dbReference type="GO" id="GO:0034040">
    <property type="term" value="F:ATPase-coupled lipid transmembrane transporter activity"/>
    <property type="evidence" value="ECO:0007669"/>
    <property type="project" value="TreeGrafter"/>
</dbReference>
<dbReference type="EMBL" id="RJVO01000009">
    <property type="protein sequence ID" value="ROH86548.1"/>
    <property type="molecule type" value="Genomic_DNA"/>
</dbReference>
<dbReference type="PANTHER" id="PTHR24221:SF632">
    <property type="entry name" value="ATP-DEPENDENT LIPID A-CORE FLIPPASE"/>
    <property type="match status" value="1"/>
</dbReference>
<comment type="subcellular location">
    <subcellularLocation>
        <location evidence="1">Cell membrane</location>
        <topology evidence="1">Multi-pass membrane protein</topology>
    </subcellularLocation>
</comment>
<keyword evidence="6 8" id="KW-1133">Transmembrane helix</keyword>
<comment type="caution">
    <text evidence="11">The sequence shown here is derived from an EMBL/GenBank/DDBJ whole genome shotgun (WGS) entry which is preliminary data.</text>
</comment>
<keyword evidence="4" id="KW-0547">Nucleotide-binding</keyword>
<dbReference type="InterPro" id="IPR039421">
    <property type="entry name" value="Type_1_exporter"/>
</dbReference>
<feature type="transmembrane region" description="Helical" evidence="8">
    <location>
        <begin position="32"/>
        <end position="51"/>
    </location>
</feature>
<name>A0A3N0V252_9GAMM</name>
<protein>
    <submittedName>
        <fullName evidence="11">ABC transporter ATP-binding protein/permease</fullName>
    </submittedName>
</protein>
<feature type="transmembrane region" description="Helical" evidence="8">
    <location>
        <begin position="220"/>
        <end position="243"/>
    </location>
</feature>
<dbReference type="PROSITE" id="PS50893">
    <property type="entry name" value="ABC_TRANSPORTER_2"/>
    <property type="match status" value="1"/>
</dbReference>
<dbReference type="Gene3D" id="3.40.50.300">
    <property type="entry name" value="P-loop containing nucleotide triphosphate hydrolases"/>
    <property type="match status" value="1"/>
</dbReference>
<dbReference type="FunFam" id="3.40.50.300:FF:000287">
    <property type="entry name" value="Multidrug ABC transporter ATP-binding protein"/>
    <property type="match status" value="1"/>
</dbReference>
<dbReference type="SUPFAM" id="SSF52540">
    <property type="entry name" value="P-loop containing nucleoside triphosphate hydrolases"/>
    <property type="match status" value="1"/>
</dbReference>
<evidence type="ECO:0000256" key="1">
    <source>
        <dbReference type="ARBA" id="ARBA00004651"/>
    </source>
</evidence>
<keyword evidence="2" id="KW-0813">Transport</keyword>
<dbReference type="GO" id="GO:0005886">
    <property type="term" value="C:plasma membrane"/>
    <property type="evidence" value="ECO:0007669"/>
    <property type="project" value="UniProtKB-SubCell"/>
</dbReference>
<evidence type="ECO:0000313" key="11">
    <source>
        <dbReference type="EMBL" id="ROH86548.1"/>
    </source>
</evidence>
<dbReference type="GO" id="GO:0016887">
    <property type="term" value="F:ATP hydrolysis activity"/>
    <property type="evidence" value="ECO:0007669"/>
    <property type="project" value="InterPro"/>
</dbReference>
<accession>A0A3N0V252</accession>
<dbReference type="InterPro" id="IPR003439">
    <property type="entry name" value="ABC_transporter-like_ATP-bd"/>
</dbReference>
<dbReference type="SUPFAM" id="SSF90123">
    <property type="entry name" value="ABC transporter transmembrane region"/>
    <property type="match status" value="1"/>
</dbReference>
<dbReference type="PANTHER" id="PTHR24221">
    <property type="entry name" value="ATP-BINDING CASSETTE SUB-FAMILY B"/>
    <property type="match status" value="1"/>
</dbReference>
<dbReference type="GO" id="GO:0140359">
    <property type="term" value="F:ABC-type transporter activity"/>
    <property type="evidence" value="ECO:0007669"/>
    <property type="project" value="InterPro"/>
</dbReference>
<organism evidence="11 12">
    <name type="scientific">Stagnimonas aquatica</name>
    <dbReference type="NCBI Taxonomy" id="2689987"/>
    <lineage>
        <taxon>Bacteria</taxon>
        <taxon>Pseudomonadati</taxon>
        <taxon>Pseudomonadota</taxon>
        <taxon>Gammaproteobacteria</taxon>
        <taxon>Nevskiales</taxon>
        <taxon>Nevskiaceae</taxon>
        <taxon>Stagnimonas</taxon>
    </lineage>
</organism>
<keyword evidence="5 11" id="KW-0067">ATP-binding</keyword>
<dbReference type="SMART" id="SM00382">
    <property type="entry name" value="AAA"/>
    <property type="match status" value="1"/>
</dbReference>
<dbReference type="InterPro" id="IPR036640">
    <property type="entry name" value="ABC1_TM_sf"/>
</dbReference>
<feature type="domain" description="ABC transmembrane type-1" evidence="10">
    <location>
        <begin position="1"/>
        <end position="281"/>
    </location>
</feature>
<keyword evidence="12" id="KW-1185">Reference proteome</keyword>
<dbReference type="CDD" id="cd18582">
    <property type="entry name" value="ABC_6TM_ATM1_ABCB7"/>
    <property type="match status" value="1"/>
</dbReference>
<dbReference type="PROSITE" id="PS50929">
    <property type="entry name" value="ABC_TM1F"/>
    <property type="match status" value="1"/>
</dbReference>
<dbReference type="InterPro" id="IPR027417">
    <property type="entry name" value="P-loop_NTPase"/>
</dbReference>
<evidence type="ECO:0000256" key="7">
    <source>
        <dbReference type="ARBA" id="ARBA00023136"/>
    </source>
</evidence>
<dbReference type="InterPro" id="IPR017871">
    <property type="entry name" value="ABC_transporter-like_CS"/>
</dbReference>
<evidence type="ECO:0000256" key="4">
    <source>
        <dbReference type="ARBA" id="ARBA00022741"/>
    </source>
</evidence>
<evidence type="ECO:0000256" key="8">
    <source>
        <dbReference type="SAM" id="Phobius"/>
    </source>
</evidence>
<feature type="transmembrane region" description="Helical" evidence="8">
    <location>
        <begin position="107"/>
        <end position="130"/>
    </location>
</feature>
<keyword evidence="3 8" id="KW-0812">Transmembrane</keyword>
<gene>
    <name evidence="11" type="ORF">ED208_15685</name>
</gene>
<dbReference type="Pfam" id="PF00664">
    <property type="entry name" value="ABC_membrane"/>
    <property type="match status" value="1"/>
</dbReference>